<feature type="region of interest" description="Disordered" evidence="1">
    <location>
        <begin position="1"/>
        <end position="70"/>
    </location>
</feature>
<dbReference type="KEGG" id="mcal:115029245"/>
<reference evidence="3" key="1">
    <citation type="submission" date="2025-08" db="UniProtKB">
        <authorList>
            <consortium name="RefSeq"/>
        </authorList>
    </citation>
    <scope>IDENTIFICATION</scope>
</reference>
<feature type="compositionally biased region" description="Basic and acidic residues" evidence="1">
    <location>
        <begin position="48"/>
        <end position="57"/>
    </location>
</feature>
<dbReference type="RefSeq" id="XP_029325044.1">
    <property type="nucleotide sequence ID" value="XM_029469184.1"/>
</dbReference>
<protein>
    <submittedName>
        <fullName evidence="3">Uncharacterized protein LOC115029245</fullName>
    </submittedName>
</protein>
<evidence type="ECO:0000313" key="3">
    <source>
        <dbReference type="RefSeq" id="XP_029325044.1"/>
    </source>
</evidence>
<sequence length="116" mass="12140">MQGAGPRPDCPVPSAQVRAGAGATRHFRFQVRLPEDTRPTGEAAARSDGLRGRRLDAHGAGPQPHGEPEAQVLSPGLLSGCRTLTQNHAAAHTKSSSLRPRRSVETDLSACALGLC</sequence>
<organism evidence="2 3">
    <name type="scientific">Mus caroli</name>
    <name type="common">Ryukyu mouse</name>
    <name type="synonym">Ricefield mouse</name>
    <dbReference type="NCBI Taxonomy" id="10089"/>
    <lineage>
        <taxon>Eukaryota</taxon>
        <taxon>Metazoa</taxon>
        <taxon>Chordata</taxon>
        <taxon>Craniata</taxon>
        <taxon>Vertebrata</taxon>
        <taxon>Euteleostomi</taxon>
        <taxon>Mammalia</taxon>
        <taxon>Eutheria</taxon>
        <taxon>Euarchontoglires</taxon>
        <taxon>Glires</taxon>
        <taxon>Rodentia</taxon>
        <taxon>Myomorpha</taxon>
        <taxon>Muroidea</taxon>
        <taxon>Muridae</taxon>
        <taxon>Murinae</taxon>
        <taxon>Mus</taxon>
        <taxon>Mus</taxon>
    </lineage>
</organism>
<name>A0A6P7QDT6_MUSCR</name>
<dbReference type="AlphaFoldDB" id="A0A6P7QDT6"/>
<gene>
    <name evidence="3" type="primary">LOC115029245</name>
</gene>
<accession>A0A6P7QDT6</accession>
<evidence type="ECO:0000256" key="1">
    <source>
        <dbReference type="SAM" id="MobiDB-lite"/>
    </source>
</evidence>
<dbReference type="Proteomes" id="UP000515126">
    <property type="component" value="Chromosome 14"/>
</dbReference>
<dbReference type="GeneID" id="115029245"/>
<proteinExistence type="predicted"/>
<keyword evidence="2" id="KW-1185">Reference proteome</keyword>
<evidence type="ECO:0000313" key="2">
    <source>
        <dbReference type="Proteomes" id="UP000515126"/>
    </source>
</evidence>